<protein>
    <submittedName>
        <fullName evidence="1">Uncharacterized protein</fullName>
    </submittedName>
</protein>
<name>A0A699UXE5_TANCI</name>
<dbReference type="EMBL" id="BKCJ011353356">
    <property type="protein sequence ID" value="GFD24564.1"/>
    <property type="molecule type" value="Genomic_DNA"/>
</dbReference>
<feature type="non-terminal residue" evidence="1">
    <location>
        <position position="1"/>
    </location>
</feature>
<gene>
    <name evidence="1" type="ORF">Tci_896533</name>
</gene>
<evidence type="ECO:0000313" key="1">
    <source>
        <dbReference type="EMBL" id="GFD24564.1"/>
    </source>
</evidence>
<comment type="caution">
    <text evidence="1">The sequence shown here is derived from an EMBL/GenBank/DDBJ whole genome shotgun (WGS) entry which is preliminary data.</text>
</comment>
<reference evidence="1" key="1">
    <citation type="journal article" date="2019" name="Sci. Rep.">
        <title>Draft genome of Tanacetum cinerariifolium, the natural source of mosquito coil.</title>
        <authorList>
            <person name="Yamashiro T."/>
            <person name="Shiraishi A."/>
            <person name="Satake H."/>
            <person name="Nakayama K."/>
        </authorList>
    </citation>
    <scope>NUCLEOTIDE SEQUENCE</scope>
</reference>
<proteinExistence type="predicted"/>
<sequence length="107" mass="11692">IHFQPKAIGVLQVNLLHAVGAGRSFAGLAFPAAVAHAELIEVRHKLRQVFYAESQVRIDVVVLHLVALNDVQLAVRPNAQPHVLAIFERLGQLGQQQRVLIKVGALL</sequence>
<organism evidence="1">
    <name type="scientific">Tanacetum cinerariifolium</name>
    <name type="common">Dalmatian daisy</name>
    <name type="synonym">Chrysanthemum cinerariifolium</name>
    <dbReference type="NCBI Taxonomy" id="118510"/>
    <lineage>
        <taxon>Eukaryota</taxon>
        <taxon>Viridiplantae</taxon>
        <taxon>Streptophyta</taxon>
        <taxon>Embryophyta</taxon>
        <taxon>Tracheophyta</taxon>
        <taxon>Spermatophyta</taxon>
        <taxon>Magnoliopsida</taxon>
        <taxon>eudicotyledons</taxon>
        <taxon>Gunneridae</taxon>
        <taxon>Pentapetalae</taxon>
        <taxon>asterids</taxon>
        <taxon>campanulids</taxon>
        <taxon>Asterales</taxon>
        <taxon>Asteraceae</taxon>
        <taxon>Asteroideae</taxon>
        <taxon>Anthemideae</taxon>
        <taxon>Anthemidinae</taxon>
        <taxon>Tanacetum</taxon>
    </lineage>
</organism>
<dbReference type="AlphaFoldDB" id="A0A699UXE5"/>
<accession>A0A699UXE5</accession>